<feature type="domain" description="MPN" evidence="6">
    <location>
        <begin position="2"/>
        <end position="123"/>
    </location>
</feature>
<dbReference type="OrthoDB" id="9802958at2"/>
<evidence type="ECO:0000313" key="7">
    <source>
        <dbReference type="EMBL" id="OSM00316.1"/>
    </source>
</evidence>
<sequence length="133" mass="14888">MTEIPRVIVNKMLTHAQRALPKECVGLLSGADGRIDGWKPLPNVLDDERRFFADPQALIDAMRTLREESRELMAIYHSHPTGPAMLSQADIEQANYPDALYLIVSLGVNGCLDMHGFRFENGQPQEVEIAITE</sequence>
<dbReference type="GO" id="GO:0006508">
    <property type="term" value="P:proteolysis"/>
    <property type="evidence" value="ECO:0007669"/>
    <property type="project" value="UniProtKB-KW"/>
</dbReference>
<dbReference type="CDD" id="cd08070">
    <property type="entry name" value="MPN_like"/>
    <property type="match status" value="1"/>
</dbReference>
<evidence type="ECO:0000256" key="3">
    <source>
        <dbReference type="ARBA" id="ARBA00022801"/>
    </source>
</evidence>
<evidence type="ECO:0000256" key="2">
    <source>
        <dbReference type="ARBA" id="ARBA00022723"/>
    </source>
</evidence>
<keyword evidence="1" id="KW-0645">Protease</keyword>
<dbReference type="InterPro" id="IPR051929">
    <property type="entry name" value="VirAsm_ModProt"/>
</dbReference>
<dbReference type="STRING" id="1434232.MAIT1_00807"/>
<dbReference type="GO" id="GO:0008235">
    <property type="term" value="F:metalloexopeptidase activity"/>
    <property type="evidence" value="ECO:0007669"/>
    <property type="project" value="TreeGrafter"/>
</dbReference>
<dbReference type="InterPro" id="IPR000555">
    <property type="entry name" value="JAMM/MPN+_dom"/>
</dbReference>
<dbReference type="InterPro" id="IPR028090">
    <property type="entry name" value="JAB_dom_prok"/>
</dbReference>
<dbReference type="SMART" id="SM00232">
    <property type="entry name" value="JAB_MPN"/>
    <property type="match status" value="1"/>
</dbReference>
<gene>
    <name evidence="7" type="ORF">MAIT1_00807</name>
</gene>
<proteinExistence type="predicted"/>
<comment type="caution">
    <text evidence="7">The sequence shown here is derived from an EMBL/GenBank/DDBJ whole genome shotgun (WGS) entry which is preliminary data.</text>
</comment>
<keyword evidence="2" id="KW-0479">Metal-binding</keyword>
<dbReference type="PROSITE" id="PS50249">
    <property type="entry name" value="MPN"/>
    <property type="match status" value="1"/>
</dbReference>
<evidence type="ECO:0000313" key="8">
    <source>
        <dbReference type="Proteomes" id="UP000194003"/>
    </source>
</evidence>
<dbReference type="RefSeq" id="WP_085446902.1">
    <property type="nucleotide sequence ID" value="NZ_LVJN01000021.1"/>
</dbReference>
<dbReference type="Proteomes" id="UP000194003">
    <property type="component" value="Unassembled WGS sequence"/>
</dbReference>
<dbReference type="AlphaFoldDB" id="A0A1Y2JZN7"/>
<dbReference type="GO" id="GO:0008270">
    <property type="term" value="F:zinc ion binding"/>
    <property type="evidence" value="ECO:0007669"/>
    <property type="project" value="TreeGrafter"/>
</dbReference>
<dbReference type="Pfam" id="PF14464">
    <property type="entry name" value="Prok-JAB"/>
    <property type="match status" value="1"/>
</dbReference>
<evidence type="ECO:0000259" key="6">
    <source>
        <dbReference type="PROSITE" id="PS50249"/>
    </source>
</evidence>
<dbReference type="Gene3D" id="3.40.140.10">
    <property type="entry name" value="Cytidine Deaminase, domain 2"/>
    <property type="match status" value="1"/>
</dbReference>
<dbReference type="PANTHER" id="PTHR34858:SF1">
    <property type="entry name" value="CYSO-CYSTEINE PEPTIDASE"/>
    <property type="match status" value="1"/>
</dbReference>
<evidence type="ECO:0000256" key="5">
    <source>
        <dbReference type="ARBA" id="ARBA00023049"/>
    </source>
</evidence>
<evidence type="ECO:0000256" key="4">
    <source>
        <dbReference type="ARBA" id="ARBA00022833"/>
    </source>
</evidence>
<dbReference type="InterPro" id="IPR037518">
    <property type="entry name" value="MPN"/>
</dbReference>
<dbReference type="PANTHER" id="PTHR34858">
    <property type="entry name" value="CYSO-CYSTEINE PEPTIDASE"/>
    <property type="match status" value="1"/>
</dbReference>
<evidence type="ECO:0000256" key="1">
    <source>
        <dbReference type="ARBA" id="ARBA00022670"/>
    </source>
</evidence>
<keyword evidence="3" id="KW-0378">Hydrolase</keyword>
<keyword evidence="8" id="KW-1185">Reference proteome</keyword>
<keyword evidence="4" id="KW-0862">Zinc</keyword>
<reference evidence="7 8" key="1">
    <citation type="journal article" date="2016" name="BMC Genomics">
        <title>Combined genomic and structural analyses of a cultured magnetotactic bacterium reveals its niche adaptation to a dynamic environment.</title>
        <authorList>
            <person name="Araujo A.C."/>
            <person name="Morillo V."/>
            <person name="Cypriano J."/>
            <person name="Teixeira L.C."/>
            <person name="Leao P."/>
            <person name="Lyra S."/>
            <person name="Almeida L.G."/>
            <person name="Bazylinski D.A."/>
            <person name="Vasconcellos A.T."/>
            <person name="Abreu F."/>
            <person name="Lins U."/>
        </authorList>
    </citation>
    <scope>NUCLEOTIDE SEQUENCE [LARGE SCALE GENOMIC DNA]</scope>
    <source>
        <strain evidence="7 8">IT-1</strain>
    </source>
</reference>
<keyword evidence="5" id="KW-0482">Metalloprotease</keyword>
<dbReference type="SUPFAM" id="SSF102712">
    <property type="entry name" value="JAB1/MPN domain"/>
    <property type="match status" value="1"/>
</dbReference>
<name>A0A1Y2JZN7_9PROT</name>
<dbReference type="EMBL" id="LVJN01000021">
    <property type="protein sequence ID" value="OSM00316.1"/>
    <property type="molecule type" value="Genomic_DNA"/>
</dbReference>
<protein>
    <submittedName>
        <fullName evidence="7">Putative Mov34/MPN/PAD-1 family protein</fullName>
    </submittedName>
</protein>
<accession>A0A1Y2JZN7</accession>
<organism evidence="7 8">
    <name type="scientific">Magnetofaba australis IT-1</name>
    <dbReference type="NCBI Taxonomy" id="1434232"/>
    <lineage>
        <taxon>Bacteria</taxon>
        <taxon>Pseudomonadati</taxon>
        <taxon>Pseudomonadota</taxon>
        <taxon>Magnetococcia</taxon>
        <taxon>Magnetococcales</taxon>
        <taxon>Magnetococcaceae</taxon>
        <taxon>Magnetofaba</taxon>
    </lineage>
</organism>